<dbReference type="InterPro" id="IPR016181">
    <property type="entry name" value="Acyl_CoA_acyltransferase"/>
</dbReference>
<organism evidence="2 3">
    <name type="scientific">Paenibacillus agaridevorans</name>
    <dbReference type="NCBI Taxonomy" id="171404"/>
    <lineage>
        <taxon>Bacteria</taxon>
        <taxon>Bacillati</taxon>
        <taxon>Bacillota</taxon>
        <taxon>Bacilli</taxon>
        <taxon>Bacillales</taxon>
        <taxon>Paenibacillaceae</taxon>
        <taxon>Paenibacillus</taxon>
    </lineage>
</organism>
<dbReference type="CDD" id="cd04301">
    <property type="entry name" value="NAT_SF"/>
    <property type="match status" value="1"/>
</dbReference>
<dbReference type="PROSITE" id="PS51186">
    <property type="entry name" value="GNAT"/>
    <property type="match status" value="1"/>
</dbReference>
<evidence type="ECO:0000259" key="1">
    <source>
        <dbReference type="PROSITE" id="PS51186"/>
    </source>
</evidence>
<dbReference type="Proteomes" id="UP000245202">
    <property type="component" value="Unassembled WGS sequence"/>
</dbReference>
<keyword evidence="3" id="KW-1185">Reference proteome</keyword>
<proteinExistence type="predicted"/>
<dbReference type="EMBL" id="BDQX01000394">
    <property type="protein sequence ID" value="GBG11318.1"/>
    <property type="molecule type" value="Genomic_DNA"/>
</dbReference>
<reference evidence="2 3" key="1">
    <citation type="submission" date="2017-08" db="EMBL/GenBank/DDBJ databases">
        <title>Substantial Increase in Enzyme Production by Combined Drug-Resistance Mutations in Paenibacillus agaridevorans.</title>
        <authorList>
            <person name="Tanaka Y."/>
            <person name="Funane K."/>
            <person name="Hosaka T."/>
            <person name="Shiwa Y."/>
            <person name="Fujita N."/>
            <person name="Miyazaki T."/>
            <person name="Yoshikawa H."/>
            <person name="Murakami K."/>
            <person name="Kasahara K."/>
            <person name="Inaoka T."/>
            <person name="Hiraga Y."/>
            <person name="Ochi K."/>
        </authorList>
    </citation>
    <scope>NUCLEOTIDE SEQUENCE [LARGE SCALE GENOMIC DNA]</scope>
    <source>
        <strain evidence="2 3">T-3040</strain>
    </source>
</reference>
<evidence type="ECO:0000313" key="2">
    <source>
        <dbReference type="EMBL" id="GBG11318.1"/>
    </source>
</evidence>
<evidence type="ECO:0000313" key="3">
    <source>
        <dbReference type="Proteomes" id="UP000245202"/>
    </source>
</evidence>
<feature type="domain" description="N-acetyltransferase" evidence="1">
    <location>
        <begin position="11"/>
        <end position="169"/>
    </location>
</feature>
<gene>
    <name evidence="2" type="ORF">PAT3040_06119</name>
</gene>
<dbReference type="GO" id="GO:0016747">
    <property type="term" value="F:acyltransferase activity, transferring groups other than amino-acyl groups"/>
    <property type="evidence" value="ECO:0007669"/>
    <property type="project" value="InterPro"/>
</dbReference>
<dbReference type="Pfam" id="PF13302">
    <property type="entry name" value="Acetyltransf_3"/>
    <property type="match status" value="1"/>
</dbReference>
<dbReference type="PANTHER" id="PTHR43415:SF5">
    <property type="entry name" value="ACETYLTRANSFERASE"/>
    <property type="match status" value="1"/>
</dbReference>
<name>A0A2R5F1H2_9BACL</name>
<sequence length="184" mass="21680">MPFHYWRSDRLTLRALQSSDIALFQALDDEVNRKVDMIHFPQSPEKQIQWLEAEQRNRMGDAFRWVAETSDGELVGTINSFLCNKRYGTFKYGIALLPEHRSKGYASEMIRTVLRFYFHEMNYHKATPHVYSFNAASIRLHEKLGFVQEGRLRDMIYTNGEYHDELHFGMTASEFGQLYGKQEL</sequence>
<dbReference type="AlphaFoldDB" id="A0A2R5F1H2"/>
<dbReference type="Gene3D" id="3.40.630.30">
    <property type="match status" value="1"/>
</dbReference>
<keyword evidence="2" id="KW-0808">Transferase</keyword>
<accession>A0A2R5F1H2</accession>
<dbReference type="InterPro" id="IPR000182">
    <property type="entry name" value="GNAT_dom"/>
</dbReference>
<comment type="caution">
    <text evidence="2">The sequence shown here is derived from an EMBL/GenBank/DDBJ whole genome shotgun (WGS) entry which is preliminary data.</text>
</comment>
<dbReference type="RefSeq" id="WP_108995636.1">
    <property type="nucleotide sequence ID" value="NZ_BDQX01000394.1"/>
</dbReference>
<dbReference type="PANTHER" id="PTHR43415">
    <property type="entry name" value="SPERMIDINE N(1)-ACETYLTRANSFERASE"/>
    <property type="match status" value="1"/>
</dbReference>
<protein>
    <submittedName>
        <fullName evidence="2">N-acetyltransferase</fullName>
    </submittedName>
</protein>
<dbReference type="SUPFAM" id="SSF55729">
    <property type="entry name" value="Acyl-CoA N-acyltransferases (Nat)"/>
    <property type="match status" value="1"/>
</dbReference>